<dbReference type="AlphaFoldDB" id="X0Z8X7"/>
<organism evidence="1">
    <name type="scientific">marine sediment metagenome</name>
    <dbReference type="NCBI Taxonomy" id="412755"/>
    <lineage>
        <taxon>unclassified sequences</taxon>
        <taxon>metagenomes</taxon>
        <taxon>ecological metagenomes</taxon>
    </lineage>
</organism>
<comment type="caution">
    <text evidence="1">The sequence shown here is derived from an EMBL/GenBank/DDBJ whole genome shotgun (WGS) entry which is preliminary data.</text>
</comment>
<name>X0Z8X7_9ZZZZ</name>
<proteinExistence type="predicted"/>
<reference evidence="1" key="1">
    <citation type="journal article" date="2014" name="Front. Microbiol.">
        <title>High frequency of phylogenetically diverse reductive dehalogenase-homologous genes in deep subseafloor sedimentary metagenomes.</title>
        <authorList>
            <person name="Kawai M."/>
            <person name="Futagami T."/>
            <person name="Toyoda A."/>
            <person name="Takaki Y."/>
            <person name="Nishi S."/>
            <person name="Hori S."/>
            <person name="Arai W."/>
            <person name="Tsubouchi T."/>
            <person name="Morono Y."/>
            <person name="Uchiyama I."/>
            <person name="Ito T."/>
            <person name="Fujiyama A."/>
            <person name="Inagaki F."/>
            <person name="Takami H."/>
        </authorList>
    </citation>
    <scope>NUCLEOTIDE SEQUENCE</scope>
    <source>
        <strain evidence="1">Expedition CK06-06</strain>
    </source>
</reference>
<accession>X0Z8X7</accession>
<sequence>MNNNSNSKMNSADIIFIGNIITVNDSNPTVEA</sequence>
<feature type="non-terminal residue" evidence="1">
    <location>
        <position position="32"/>
    </location>
</feature>
<protein>
    <submittedName>
        <fullName evidence="1">Uncharacterized protein</fullName>
    </submittedName>
</protein>
<gene>
    <name evidence="1" type="ORF">S01H4_17905</name>
</gene>
<evidence type="ECO:0000313" key="1">
    <source>
        <dbReference type="EMBL" id="GAG65654.1"/>
    </source>
</evidence>
<dbReference type="EMBL" id="BART01007915">
    <property type="protein sequence ID" value="GAG65654.1"/>
    <property type="molecule type" value="Genomic_DNA"/>
</dbReference>